<evidence type="ECO:0000256" key="1">
    <source>
        <dbReference type="SAM" id="MobiDB-lite"/>
    </source>
</evidence>
<dbReference type="AlphaFoldDB" id="A0A0C9SWY9"/>
<feature type="region of interest" description="Disordered" evidence="1">
    <location>
        <begin position="1"/>
        <end position="25"/>
    </location>
</feature>
<reference evidence="3" key="2">
    <citation type="submission" date="2015-01" db="EMBL/GenBank/DDBJ databases">
        <title>Evolutionary Origins and Diversification of the Mycorrhizal Mutualists.</title>
        <authorList>
            <consortium name="DOE Joint Genome Institute"/>
            <consortium name="Mycorrhizal Genomics Consortium"/>
            <person name="Kohler A."/>
            <person name="Kuo A."/>
            <person name="Nagy L.G."/>
            <person name="Floudas D."/>
            <person name="Copeland A."/>
            <person name="Barry K.W."/>
            <person name="Cichocki N."/>
            <person name="Veneault-Fourrey C."/>
            <person name="LaButti K."/>
            <person name="Lindquist E.A."/>
            <person name="Lipzen A."/>
            <person name="Lundell T."/>
            <person name="Morin E."/>
            <person name="Murat C."/>
            <person name="Riley R."/>
            <person name="Ohm R."/>
            <person name="Sun H."/>
            <person name="Tunlid A."/>
            <person name="Henrissat B."/>
            <person name="Grigoriev I.V."/>
            <person name="Hibbett D.S."/>
            <person name="Martin F."/>
        </authorList>
    </citation>
    <scope>NUCLEOTIDE SEQUENCE [LARGE SCALE GENOMIC DNA]</scope>
    <source>
        <strain evidence="3">ATCC 200175</strain>
    </source>
</reference>
<keyword evidence="3" id="KW-1185">Reference proteome</keyword>
<feature type="compositionally biased region" description="Polar residues" evidence="1">
    <location>
        <begin position="1"/>
        <end position="21"/>
    </location>
</feature>
<gene>
    <name evidence="2" type="ORF">PAXINDRAFT_13033</name>
</gene>
<sequence length="140" mass="14837">MGPKAETTTGSQHAQSKTVTAGITPASDVSTTSSLTSIASSIGPQSTAPTLAAPPTYYIQHVPISIHAAKLDTQSFEKIAELDRGKNNWSDWSFAMKLALNQHLVGGYLLGTIKAPNAVLEPNVFNNWMLNNIAIISALC</sequence>
<dbReference type="Proteomes" id="UP000053647">
    <property type="component" value="Unassembled WGS sequence"/>
</dbReference>
<dbReference type="OrthoDB" id="2679812at2759"/>
<accession>A0A0C9SWY9</accession>
<evidence type="ECO:0000313" key="3">
    <source>
        <dbReference type="Proteomes" id="UP000053647"/>
    </source>
</evidence>
<protein>
    <submittedName>
        <fullName evidence="2">Unplaced genomic scaffold PAXINscaffold_23, whole genome shotgun sequence</fullName>
    </submittedName>
</protein>
<name>A0A0C9SWY9_PAXIN</name>
<reference evidence="2 3" key="1">
    <citation type="submission" date="2014-06" db="EMBL/GenBank/DDBJ databases">
        <authorList>
            <consortium name="DOE Joint Genome Institute"/>
            <person name="Kuo A."/>
            <person name="Kohler A."/>
            <person name="Nagy L.G."/>
            <person name="Floudas D."/>
            <person name="Copeland A."/>
            <person name="Barry K.W."/>
            <person name="Cichocki N."/>
            <person name="Veneault-Fourrey C."/>
            <person name="LaButti K."/>
            <person name="Lindquist E.A."/>
            <person name="Lipzen A."/>
            <person name="Lundell T."/>
            <person name="Morin E."/>
            <person name="Murat C."/>
            <person name="Sun H."/>
            <person name="Tunlid A."/>
            <person name="Henrissat B."/>
            <person name="Grigoriev I.V."/>
            <person name="Hibbett D.S."/>
            <person name="Martin F."/>
            <person name="Nordberg H.P."/>
            <person name="Cantor M.N."/>
            <person name="Hua S.X."/>
        </authorList>
    </citation>
    <scope>NUCLEOTIDE SEQUENCE [LARGE SCALE GENOMIC DNA]</scope>
    <source>
        <strain evidence="2 3">ATCC 200175</strain>
    </source>
</reference>
<organism evidence="2 3">
    <name type="scientific">Paxillus involutus ATCC 200175</name>
    <dbReference type="NCBI Taxonomy" id="664439"/>
    <lineage>
        <taxon>Eukaryota</taxon>
        <taxon>Fungi</taxon>
        <taxon>Dikarya</taxon>
        <taxon>Basidiomycota</taxon>
        <taxon>Agaricomycotina</taxon>
        <taxon>Agaricomycetes</taxon>
        <taxon>Agaricomycetidae</taxon>
        <taxon>Boletales</taxon>
        <taxon>Paxilineae</taxon>
        <taxon>Paxillaceae</taxon>
        <taxon>Paxillus</taxon>
    </lineage>
</organism>
<proteinExistence type="predicted"/>
<evidence type="ECO:0000313" key="2">
    <source>
        <dbReference type="EMBL" id="KIJ14119.1"/>
    </source>
</evidence>
<dbReference type="HOGENOM" id="CLU_1603281_0_0_1"/>
<dbReference type="EMBL" id="KN819345">
    <property type="protein sequence ID" value="KIJ14119.1"/>
    <property type="molecule type" value="Genomic_DNA"/>
</dbReference>